<gene>
    <name evidence="1" type="ORF">BC349_05265</name>
</gene>
<keyword evidence="2" id="KW-1185">Reference proteome</keyword>
<comment type="caution">
    <text evidence="1">The sequence shown here is derived from an EMBL/GenBank/DDBJ whole genome shotgun (WGS) entry which is preliminary data.</text>
</comment>
<reference evidence="1 2" key="1">
    <citation type="submission" date="2016-07" db="EMBL/GenBank/DDBJ databases">
        <title>Genome analysis of Flavihumibacter stibioxidans YS-17.</title>
        <authorList>
            <person name="Shi K."/>
            <person name="Han Y."/>
            <person name="Wang G."/>
        </authorList>
    </citation>
    <scope>NUCLEOTIDE SEQUENCE [LARGE SCALE GENOMIC DNA]</scope>
    <source>
        <strain evidence="1 2">YS-17</strain>
    </source>
</reference>
<evidence type="ECO:0000313" key="2">
    <source>
        <dbReference type="Proteomes" id="UP000765802"/>
    </source>
</evidence>
<dbReference type="PROSITE" id="PS51257">
    <property type="entry name" value="PROKAR_LIPOPROTEIN"/>
    <property type="match status" value="1"/>
</dbReference>
<name>A0ABR7M5R3_9BACT</name>
<dbReference type="RefSeq" id="WP_187255670.1">
    <property type="nucleotide sequence ID" value="NZ_JBHULF010000006.1"/>
</dbReference>
<protein>
    <recommendedName>
        <fullName evidence="3">ZU5 domain-containing protein</fullName>
    </recommendedName>
</protein>
<dbReference type="Proteomes" id="UP000765802">
    <property type="component" value="Unassembled WGS sequence"/>
</dbReference>
<organism evidence="1 2">
    <name type="scientific">Flavihumibacter stibioxidans</name>
    <dbReference type="NCBI Taxonomy" id="1834163"/>
    <lineage>
        <taxon>Bacteria</taxon>
        <taxon>Pseudomonadati</taxon>
        <taxon>Bacteroidota</taxon>
        <taxon>Chitinophagia</taxon>
        <taxon>Chitinophagales</taxon>
        <taxon>Chitinophagaceae</taxon>
        <taxon>Flavihumibacter</taxon>
    </lineage>
</organism>
<evidence type="ECO:0000313" key="1">
    <source>
        <dbReference type="EMBL" id="MBC6490362.1"/>
    </source>
</evidence>
<accession>A0ABR7M5R3</accession>
<evidence type="ECO:0008006" key="3">
    <source>
        <dbReference type="Google" id="ProtNLM"/>
    </source>
</evidence>
<dbReference type="Gene3D" id="2.60.220.30">
    <property type="match status" value="1"/>
</dbReference>
<sequence length="430" mass="46340">MIRKLFSITFLLAAVLVSCSKSDSPKVYPDGNGQAANPVKRPHGNPVGTAVVKTIGPAGGSIQSADGAIGVQVPAGALNAAVSFSIQQVENTLEGSKGKAFRLLPEGAEFLKPVTITYAYGEQEMKGTIPDALYLAYQNQDGYHYLASQTELDEQTNKLTVQTTHFSDWTVAELMMVVADTNQVKPGGAANLRLKWQLGSLLAPLTQDQPIGDLVDYDGYVSKVSWTLSSGKGHIQPDGIGCVYKAPGQVPAENPAVVSVSVPFTQYNNKRKSLAILLTSIYTVPDEYFILREDGMTTINNPFADGESSLRMEVDSFFYVTTSFQSGSDILITIPGGVAGGGSYPYGTGDKLAYVDFSNINSVDDTYISEKQNCETCDIVYSGGHVKITKFAAEIGDYMEGEFTAEVWLLGHYSPPKKNLSGKFRVKRTV</sequence>
<proteinExistence type="predicted"/>
<dbReference type="EMBL" id="MBUA01000001">
    <property type="protein sequence ID" value="MBC6490362.1"/>
    <property type="molecule type" value="Genomic_DNA"/>
</dbReference>